<feature type="domain" description="Isochorismatase-like" evidence="2">
    <location>
        <begin position="10"/>
        <end position="171"/>
    </location>
</feature>
<evidence type="ECO:0000259" key="2">
    <source>
        <dbReference type="Pfam" id="PF00857"/>
    </source>
</evidence>
<evidence type="ECO:0000313" key="4">
    <source>
        <dbReference type="Proteomes" id="UP000663722"/>
    </source>
</evidence>
<protein>
    <submittedName>
        <fullName evidence="3">Isochorismatase family protein</fullName>
    </submittedName>
</protein>
<accession>A0A975BQG8</accession>
<dbReference type="RefSeq" id="WP_207678096.1">
    <property type="nucleotide sequence ID" value="NZ_CP061800.1"/>
</dbReference>
<dbReference type="InterPro" id="IPR036380">
    <property type="entry name" value="Isochorismatase-like_sf"/>
</dbReference>
<dbReference type="PANTHER" id="PTHR43540">
    <property type="entry name" value="PEROXYUREIDOACRYLATE/UREIDOACRYLATE AMIDOHYDROLASE-RELATED"/>
    <property type="match status" value="1"/>
</dbReference>
<dbReference type="GO" id="GO:0016787">
    <property type="term" value="F:hydrolase activity"/>
    <property type="evidence" value="ECO:0007669"/>
    <property type="project" value="UniProtKB-KW"/>
</dbReference>
<evidence type="ECO:0000313" key="3">
    <source>
        <dbReference type="EMBL" id="QTA89508.1"/>
    </source>
</evidence>
<gene>
    <name evidence="3" type="ORF">dnm_055640</name>
</gene>
<dbReference type="InterPro" id="IPR050272">
    <property type="entry name" value="Isochorismatase-like_hydrls"/>
</dbReference>
<organism evidence="3 4">
    <name type="scientific">Desulfonema magnum</name>
    <dbReference type="NCBI Taxonomy" id="45655"/>
    <lineage>
        <taxon>Bacteria</taxon>
        <taxon>Pseudomonadati</taxon>
        <taxon>Thermodesulfobacteriota</taxon>
        <taxon>Desulfobacteria</taxon>
        <taxon>Desulfobacterales</taxon>
        <taxon>Desulfococcaceae</taxon>
        <taxon>Desulfonema</taxon>
    </lineage>
</organism>
<dbReference type="Pfam" id="PF00857">
    <property type="entry name" value="Isochorismatase"/>
    <property type="match status" value="1"/>
</dbReference>
<name>A0A975BQG8_9BACT</name>
<dbReference type="EMBL" id="CP061800">
    <property type="protein sequence ID" value="QTA89508.1"/>
    <property type="molecule type" value="Genomic_DNA"/>
</dbReference>
<sequence>MANQNKEKPAILIIDMVKYNFDESNNIPITPLARKITAPINKAIGVFRREGWPVVFSTDSFHEEDFIFTGRMKPHSLEGTEGAEVTDELDYQEAKDYWLPKPRFSAFFKTGLEEWLRERNVTLCAVAGIATHFCVLTTVMDAICHDFKAVFLEDCITSFSESVHKQTLDLYQRNPLYPLMRVASSSDLITELLQDK</sequence>
<dbReference type="PANTHER" id="PTHR43540:SF6">
    <property type="entry name" value="ISOCHORISMATASE-LIKE DOMAIN-CONTAINING PROTEIN"/>
    <property type="match status" value="1"/>
</dbReference>
<dbReference type="Proteomes" id="UP000663722">
    <property type="component" value="Chromosome"/>
</dbReference>
<keyword evidence="4" id="KW-1185">Reference proteome</keyword>
<dbReference type="KEGG" id="dmm:dnm_055640"/>
<dbReference type="Gene3D" id="3.40.50.850">
    <property type="entry name" value="Isochorismatase-like"/>
    <property type="match status" value="1"/>
</dbReference>
<dbReference type="InterPro" id="IPR000868">
    <property type="entry name" value="Isochorismatase-like_dom"/>
</dbReference>
<reference evidence="3" key="1">
    <citation type="journal article" date="2021" name="Microb. Physiol.">
        <title>Proteogenomic Insights into the Physiology of Marine, Sulfate-Reducing, Filamentous Desulfonema limicola and Desulfonema magnum.</title>
        <authorList>
            <person name="Schnaars V."/>
            <person name="Wohlbrand L."/>
            <person name="Scheve S."/>
            <person name="Hinrichs C."/>
            <person name="Reinhardt R."/>
            <person name="Rabus R."/>
        </authorList>
    </citation>
    <scope>NUCLEOTIDE SEQUENCE</scope>
    <source>
        <strain evidence="3">4be13</strain>
    </source>
</reference>
<dbReference type="AlphaFoldDB" id="A0A975BQG8"/>
<proteinExistence type="predicted"/>
<evidence type="ECO:0000256" key="1">
    <source>
        <dbReference type="ARBA" id="ARBA00022801"/>
    </source>
</evidence>
<dbReference type="SUPFAM" id="SSF52499">
    <property type="entry name" value="Isochorismatase-like hydrolases"/>
    <property type="match status" value="1"/>
</dbReference>
<keyword evidence="1" id="KW-0378">Hydrolase</keyword>
<dbReference type="CDD" id="cd00431">
    <property type="entry name" value="cysteine_hydrolases"/>
    <property type="match status" value="1"/>
</dbReference>